<evidence type="ECO:0000256" key="7">
    <source>
        <dbReference type="PROSITE-ProRule" id="PRU00221"/>
    </source>
</evidence>
<dbReference type="PANTHER" id="PTHR19918">
    <property type="entry name" value="CELL DIVISION CYCLE 20 CDC20 FIZZY -RELATED"/>
    <property type="match status" value="1"/>
</dbReference>
<comment type="function">
    <text evidence="6">Component of the anaphase promoting complex/cyclosome (APC/C), a cell cycle-regulated E3 ubiquitin-protein ligase complex that controls progression through mitosis and the G1 phase of the cell cycle.</text>
</comment>
<dbReference type="Gene3D" id="2.130.10.10">
    <property type="entry name" value="YVTN repeat-like/Quinoprotein amine dehydrogenase"/>
    <property type="match status" value="1"/>
</dbReference>
<evidence type="ECO:0000256" key="3">
    <source>
        <dbReference type="ARBA" id="ARBA00022737"/>
    </source>
</evidence>
<keyword evidence="8" id="KW-0812">Transmembrane</keyword>
<dbReference type="GO" id="GO:0010997">
    <property type="term" value="F:anaphase-promoting complex binding"/>
    <property type="evidence" value="ECO:0007669"/>
    <property type="project" value="InterPro"/>
</dbReference>
<dbReference type="AlphaFoldDB" id="A0A835HLL2"/>
<evidence type="ECO:0000256" key="5">
    <source>
        <dbReference type="ARBA" id="ARBA00023306"/>
    </source>
</evidence>
<keyword evidence="8" id="KW-0472">Membrane</keyword>
<keyword evidence="3" id="KW-0677">Repeat</keyword>
<dbReference type="InterPro" id="IPR033010">
    <property type="entry name" value="Cdc20/Fizzy"/>
</dbReference>
<evidence type="ECO:0000256" key="8">
    <source>
        <dbReference type="SAM" id="Phobius"/>
    </source>
</evidence>
<organism evidence="9 10">
    <name type="scientific">Coptis chinensis</name>
    <dbReference type="NCBI Taxonomy" id="261450"/>
    <lineage>
        <taxon>Eukaryota</taxon>
        <taxon>Viridiplantae</taxon>
        <taxon>Streptophyta</taxon>
        <taxon>Embryophyta</taxon>
        <taxon>Tracheophyta</taxon>
        <taxon>Spermatophyta</taxon>
        <taxon>Magnoliopsida</taxon>
        <taxon>Ranunculales</taxon>
        <taxon>Ranunculaceae</taxon>
        <taxon>Coptidoideae</taxon>
        <taxon>Coptis</taxon>
    </lineage>
</organism>
<dbReference type="InterPro" id="IPR001680">
    <property type="entry name" value="WD40_rpt"/>
</dbReference>
<reference evidence="9 10" key="1">
    <citation type="submission" date="2020-10" db="EMBL/GenBank/DDBJ databases">
        <title>The Coptis chinensis genome and diversification of protoberbering-type alkaloids.</title>
        <authorList>
            <person name="Wang B."/>
            <person name="Shu S."/>
            <person name="Song C."/>
            <person name="Liu Y."/>
        </authorList>
    </citation>
    <scope>NUCLEOTIDE SEQUENCE [LARGE SCALE GENOMIC DNA]</scope>
    <source>
        <strain evidence="9">HL-2020</strain>
        <tissue evidence="9">Leaf</tissue>
    </source>
</reference>
<evidence type="ECO:0000256" key="4">
    <source>
        <dbReference type="ARBA" id="ARBA00022776"/>
    </source>
</evidence>
<evidence type="ECO:0000313" key="9">
    <source>
        <dbReference type="EMBL" id="KAF9601861.1"/>
    </source>
</evidence>
<dbReference type="GO" id="GO:0051301">
    <property type="term" value="P:cell division"/>
    <property type="evidence" value="ECO:0007669"/>
    <property type="project" value="UniProtKB-KW"/>
</dbReference>
<dbReference type="PROSITE" id="PS50082">
    <property type="entry name" value="WD_REPEATS_2"/>
    <property type="match status" value="1"/>
</dbReference>
<name>A0A835HLL2_9MAGN</name>
<protein>
    <submittedName>
        <fullName evidence="9">Uncharacterized protein</fullName>
    </submittedName>
</protein>
<dbReference type="SUPFAM" id="SSF50978">
    <property type="entry name" value="WD40 repeat-like"/>
    <property type="match status" value="1"/>
</dbReference>
<keyword evidence="4" id="KW-0498">Mitosis</keyword>
<feature type="non-terminal residue" evidence="9">
    <location>
        <position position="1"/>
    </location>
</feature>
<dbReference type="SMART" id="SM00320">
    <property type="entry name" value="WD40"/>
    <property type="match status" value="1"/>
</dbReference>
<dbReference type="Pfam" id="PF00400">
    <property type="entry name" value="WD40"/>
    <property type="match status" value="1"/>
</dbReference>
<dbReference type="InterPro" id="IPR015943">
    <property type="entry name" value="WD40/YVTN_repeat-like_dom_sf"/>
</dbReference>
<evidence type="ECO:0000256" key="2">
    <source>
        <dbReference type="ARBA" id="ARBA00022618"/>
    </source>
</evidence>
<dbReference type="InterPro" id="IPR036322">
    <property type="entry name" value="WD40_repeat_dom_sf"/>
</dbReference>
<keyword evidence="8" id="KW-1133">Transmembrane helix</keyword>
<keyword evidence="5" id="KW-0131">Cell cycle</keyword>
<evidence type="ECO:0000256" key="6">
    <source>
        <dbReference type="ARBA" id="ARBA00023425"/>
    </source>
</evidence>
<evidence type="ECO:0000313" key="10">
    <source>
        <dbReference type="Proteomes" id="UP000631114"/>
    </source>
</evidence>
<dbReference type="GO" id="GO:1990757">
    <property type="term" value="F:ubiquitin ligase activator activity"/>
    <property type="evidence" value="ECO:0007669"/>
    <property type="project" value="TreeGrafter"/>
</dbReference>
<gene>
    <name evidence="9" type="ORF">IFM89_023626</name>
</gene>
<dbReference type="Proteomes" id="UP000631114">
    <property type="component" value="Unassembled WGS sequence"/>
</dbReference>
<dbReference type="GO" id="GO:0005680">
    <property type="term" value="C:anaphase-promoting complex"/>
    <property type="evidence" value="ECO:0007669"/>
    <property type="project" value="TreeGrafter"/>
</dbReference>
<comment type="caution">
    <text evidence="9">The sequence shown here is derived from an EMBL/GenBank/DDBJ whole genome shotgun (WGS) entry which is preliminary data.</text>
</comment>
<feature type="repeat" description="WD" evidence="7">
    <location>
        <begin position="55"/>
        <end position="87"/>
    </location>
</feature>
<keyword evidence="10" id="KW-1185">Reference proteome</keyword>
<dbReference type="PANTHER" id="PTHR19918:SF8">
    <property type="entry name" value="FI02843P"/>
    <property type="match status" value="1"/>
</dbReference>
<keyword evidence="2" id="KW-0132">Cell division</keyword>
<dbReference type="GO" id="GO:0031145">
    <property type="term" value="P:anaphase-promoting complex-dependent catabolic process"/>
    <property type="evidence" value="ECO:0007669"/>
    <property type="project" value="TreeGrafter"/>
</dbReference>
<proteinExistence type="predicted"/>
<dbReference type="EMBL" id="JADFTS010000006">
    <property type="protein sequence ID" value="KAF9601861.1"/>
    <property type="molecule type" value="Genomic_DNA"/>
</dbReference>
<keyword evidence="1 7" id="KW-0853">WD repeat</keyword>
<dbReference type="PROSITE" id="PS50294">
    <property type="entry name" value="WD_REPEATS_REGION"/>
    <property type="match status" value="1"/>
</dbReference>
<feature type="transmembrane region" description="Helical" evidence="8">
    <location>
        <begin position="15"/>
        <end position="33"/>
    </location>
</feature>
<dbReference type="GO" id="GO:1905786">
    <property type="term" value="P:positive regulation of anaphase-promoting complex-dependent catabolic process"/>
    <property type="evidence" value="ECO:0007669"/>
    <property type="project" value="TreeGrafter"/>
</dbReference>
<dbReference type="OrthoDB" id="10263272at2759"/>
<accession>A0A835HLL2</accession>
<sequence length="114" mass="12664">TSERTLDALDMGDDYYLNCWPLVLIGMNIFYPLGGMDSVIINNDVRINNHIVEKYEGHQLEVCGLNWSSSGQQLASGGNDNLLHTWDCSMASSNSPTQWLHRLDNHTAAVKALA</sequence>
<evidence type="ECO:0000256" key="1">
    <source>
        <dbReference type="ARBA" id="ARBA00022574"/>
    </source>
</evidence>